<dbReference type="CDD" id="cd01743">
    <property type="entry name" value="GATase1_Anthranilate_Synthase"/>
    <property type="match status" value="1"/>
</dbReference>
<dbReference type="NCBIfam" id="TIGR00566">
    <property type="entry name" value="trpG_papA"/>
    <property type="match status" value="1"/>
</dbReference>
<reference evidence="3 4" key="1">
    <citation type="submission" date="2022-04" db="EMBL/GenBank/DDBJ databases">
        <title>Gracilibacillus sp. isolated from saltern.</title>
        <authorList>
            <person name="Won M."/>
            <person name="Lee C.-M."/>
            <person name="Woen H.-Y."/>
            <person name="Kwon S.-W."/>
        </authorList>
    </citation>
    <scope>NUCLEOTIDE SEQUENCE [LARGE SCALE GENOMIC DNA]</scope>
    <source>
        <strain evidence="3 4">SSPM10-3</strain>
    </source>
</reference>
<name>A0ABY4GM31_9BACI</name>
<dbReference type="InterPro" id="IPR017926">
    <property type="entry name" value="GATASE"/>
</dbReference>
<proteinExistence type="predicted"/>
<evidence type="ECO:0000313" key="4">
    <source>
        <dbReference type="Proteomes" id="UP000831537"/>
    </source>
</evidence>
<feature type="domain" description="Glutamine amidotransferase" evidence="2">
    <location>
        <begin position="3"/>
        <end position="185"/>
    </location>
</feature>
<dbReference type="InterPro" id="IPR050472">
    <property type="entry name" value="Anth_synth/Amidotransfase"/>
</dbReference>
<evidence type="ECO:0000256" key="1">
    <source>
        <dbReference type="ARBA" id="ARBA00022962"/>
    </source>
</evidence>
<dbReference type="Pfam" id="PF00117">
    <property type="entry name" value="GATase"/>
    <property type="match status" value="1"/>
</dbReference>
<dbReference type="Proteomes" id="UP000831537">
    <property type="component" value="Chromosome"/>
</dbReference>
<evidence type="ECO:0000313" key="3">
    <source>
        <dbReference type="EMBL" id="UOQ85276.1"/>
    </source>
</evidence>
<dbReference type="RefSeq" id="WP_244743978.1">
    <property type="nucleotide sequence ID" value="NZ_CP095071.1"/>
</dbReference>
<accession>A0ABY4GM31</accession>
<dbReference type="InterPro" id="IPR006221">
    <property type="entry name" value="TrpG/PapA_dom"/>
</dbReference>
<gene>
    <name evidence="3" type="ORF">MUN87_21980</name>
</gene>
<dbReference type="InterPro" id="IPR029062">
    <property type="entry name" value="Class_I_gatase-like"/>
</dbReference>
<keyword evidence="4" id="KW-1185">Reference proteome</keyword>
<protein>
    <submittedName>
        <fullName evidence="3">Aminodeoxychorismate/anthranilate synthase component II</fullName>
    </submittedName>
</protein>
<organism evidence="3 4">
    <name type="scientific">Gracilibacillus salinarum</name>
    <dbReference type="NCBI Taxonomy" id="2932255"/>
    <lineage>
        <taxon>Bacteria</taxon>
        <taxon>Bacillati</taxon>
        <taxon>Bacillota</taxon>
        <taxon>Bacilli</taxon>
        <taxon>Bacillales</taxon>
        <taxon>Bacillaceae</taxon>
        <taxon>Gracilibacillus</taxon>
    </lineage>
</organism>
<dbReference type="Gene3D" id="3.40.50.880">
    <property type="match status" value="1"/>
</dbReference>
<dbReference type="EMBL" id="CP095071">
    <property type="protein sequence ID" value="UOQ85276.1"/>
    <property type="molecule type" value="Genomic_DNA"/>
</dbReference>
<sequence length="191" mass="21673">MIVIIDNYDSFTYNLAQYYRQLTKTVRVVRVNETTIEQLEELQPNLIVISPGPGAPQHQIECLKILEHFYATVPIFGVCLGMQIIAHYFGGSVSRANAPMHGKTSMINHTGTGVFKGIPDQINVTRYHSLVTHQIPEQFAITAHTTTNEIMGIKHRQFKVEGIQFHPEAILTEFGFDIIRNSYIQAMERSK</sequence>
<dbReference type="PRINTS" id="PR00099">
    <property type="entry name" value="CPSGATASE"/>
</dbReference>
<dbReference type="PANTHER" id="PTHR43418:SF4">
    <property type="entry name" value="MULTIFUNCTIONAL TRYPTOPHAN BIOSYNTHESIS PROTEIN"/>
    <property type="match status" value="1"/>
</dbReference>
<dbReference type="SUPFAM" id="SSF52317">
    <property type="entry name" value="Class I glutamine amidotransferase-like"/>
    <property type="match status" value="1"/>
</dbReference>
<dbReference type="PRINTS" id="PR00097">
    <property type="entry name" value="ANTSNTHASEII"/>
</dbReference>
<evidence type="ECO:0000259" key="2">
    <source>
        <dbReference type="Pfam" id="PF00117"/>
    </source>
</evidence>
<dbReference type="PROSITE" id="PS51273">
    <property type="entry name" value="GATASE_TYPE_1"/>
    <property type="match status" value="1"/>
</dbReference>
<keyword evidence="1" id="KW-0315">Glutamine amidotransferase</keyword>
<dbReference type="PRINTS" id="PR00096">
    <property type="entry name" value="GATASE"/>
</dbReference>
<dbReference type="PANTHER" id="PTHR43418">
    <property type="entry name" value="MULTIFUNCTIONAL TRYPTOPHAN BIOSYNTHESIS PROTEIN-RELATED"/>
    <property type="match status" value="1"/>
</dbReference>